<gene>
    <name evidence="1" type="ordered locus">KNP414_00888</name>
</gene>
<reference evidence="1 2" key="2">
    <citation type="journal article" date="2013" name="Genome Announc.">
        <title>Genome Sequence of Growth-Improving Paenibacillus mucilaginosus Strain KNP414.</title>
        <authorList>
            <person name="Lu J.J."/>
            <person name="Wang J.F."/>
            <person name="Hu X.F."/>
        </authorList>
    </citation>
    <scope>NUCLEOTIDE SEQUENCE [LARGE SCALE GENOMIC DNA]</scope>
    <source>
        <strain evidence="1 2">KNP414</strain>
    </source>
</reference>
<dbReference type="EMBL" id="CP002869">
    <property type="protein sequence ID" value="AEI39478.1"/>
    <property type="molecule type" value="Genomic_DNA"/>
</dbReference>
<accession>F8F7J3</accession>
<dbReference type="AlphaFoldDB" id="F8F7J3"/>
<dbReference type="Proteomes" id="UP000006620">
    <property type="component" value="Chromosome"/>
</dbReference>
<evidence type="ECO:0000313" key="1">
    <source>
        <dbReference type="EMBL" id="AEI39478.1"/>
    </source>
</evidence>
<name>F8F7J3_PAEMK</name>
<evidence type="ECO:0000313" key="2">
    <source>
        <dbReference type="Proteomes" id="UP000006620"/>
    </source>
</evidence>
<reference evidence="2" key="1">
    <citation type="submission" date="2011-06" db="EMBL/GenBank/DDBJ databases">
        <title>Complete genome sequence of Paenibacillus mucilaginosus KNP414.</title>
        <authorList>
            <person name="Wang J."/>
            <person name="Hu S."/>
            <person name="Hu X."/>
            <person name="Zhang B."/>
            <person name="Dong D."/>
            <person name="Zhang S."/>
            <person name="Zhao K."/>
            <person name="Wu D."/>
        </authorList>
    </citation>
    <scope>NUCLEOTIDE SEQUENCE [LARGE SCALE GENOMIC DNA]</scope>
    <source>
        <strain evidence="2">KNP414</strain>
    </source>
</reference>
<proteinExistence type="predicted"/>
<dbReference type="KEGG" id="pms:KNP414_00888"/>
<organism evidence="1 2">
    <name type="scientific">Paenibacillus mucilaginosus (strain KNP414)</name>
    <dbReference type="NCBI Taxonomy" id="1036673"/>
    <lineage>
        <taxon>Bacteria</taxon>
        <taxon>Bacillati</taxon>
        <taxon>Bacillota</taxon>
        <taxon>Bacilli</taxon>
        <taxon>Bacillales</taxon>
        <taxon>Paenibacillaceae</taxon>
        <taxon>Paenibacillus</taxon>
    </lineage>
</organism>
<sequence>MLPAAKRPGPERCPKADSAFYFDPPSKYTSSVGLDLS</sequence>
<dbReference type="PATRIC" id="fig|1036673.3.peg.792"/>
<protein>
    <submittedName>
        <fullName evidence="1">Uncharacterized protein</fullName>
    </submittedName>
</protein>
<dbReference type="HOGENOM" id="CLU_3346710_0_0_9"/>